<evidence type="ECO:0000259" key="2">
    <source>
        <dbReference type="Pfam" id="PF13635"/>
    </source>
</evidence>
<dbReference type="PANTHER" id="PTHR33295:SF18">
    <property type="entry name" value="AAA+ ATPASE DOMAIN-CONTAINING PROTEIN"/>
    <property type="match status" value="1"/>
</dbReference>
<accession>A0A8J8B4Q8</accession>
<gene>
    <name evidence="3" type="ORF">RJ53_05475</name>
</gene>
<evidence type="ECO:0000313" key="4">
    <source>
        <dbReference type="Proteomes" id="UP000730161"/>
    </source>
</evidence>
<dbReference type="SUPFAM" id="SSF52540">
    <property type="entry name" value="P-loop containing nucleoside triphosphate hydrolases"/>
    <property type="match status" value="1"/>
</dbReference>
<dbReference type="Pfam" id="PF13635">
    <property type="entry name" value="DUF4143"/>
    <property type="match status" value="1"/>
</dbReference>
<name>A0A8J8B4Q8_9EURY</name>
<feature type="domain" description="DUF4143" evidence="2">
    <location>
        <begin position="235"/>
        <end position="382"/>
    </location>
</feature>
<dbReference type="InterPro" id="IPR041682">
    <property type="entry name" value="AAA_14"/>
</dbReference>
<reference evidence="3" key="1">
    <citation type="submission" date="2014-12" db="EMBL/GenBank/DDBJ databases">
        <authorList>
            <person name="Huang H.-H."/>
            <person name="Chen S.-C."/>
            <person name="Lai M.-C."/>
        </authorList>
    </citation>
    <scope>NUCLEOTIDE SEQUENCE</scope>
    <source>
        <strain evidence="3">K1F9705b</strain>
    </source>
</reference>
<dbReference type="AlphaFoldDB" id="A0A8J8B4Q8"/>
<feature type="domain" description="AAA" evidence="1">
    <location>
        <begin position="43"/>
        <end position="176"/>
    </location>
</feature>
<protein>
    <recommendedName>
        <fullName evidence="5">ATPase</fullName>
    </recommendedName>
</protein>
<dbReference type="OrthoDB" id="371918at2157"/>
<evidence type="ECO:0000313" key="3">
    <source>
        <dbReference type="EMBL" id="MBR1368981.1"/>
    </source>
</evidence>
<dbReference type="Pfam" id="PF13173">
    <property type="entry name" value="AAA_14"/>
    <property type="match status" value="1"/>
</dbReference>
<evidence type="ECO:0000259" key="1">
    <source>
        <dbReference type="Pfam" id="PF13173"/>
    </source>
</evidence>
<organism evidence="3 4">
    <name type="scientific">Methanocalculus chunghsingensis</name>
    <dbReference type="NCBI Taxonomy" id="156457"/>
    <lineage>
        <taxon>Archaea</taxon>
        <taxon>Methanobacteriati</taxon>
        <taxon>Methanobacteriota</taxon>
        <taxon>Stenosarchaea group</taxon>
        <taxon>Methanomicrobia</taxon>
        <taxon>Methanomicrobiales</taxon>
        <taxon>Methanocalculaceae</taxon>
        <taxon>Methanocalculus</taxon>
    </lineage>
</organism>
<dbReference type="PANTHER" id="PTHR33295">
    <property type="entry name" value="ATPASE"/>
    <property type="match status" value="1"/>
</dbReference>
<sequence>MRELSKLTILEILQEWNYWNREFETYVQRPAYSSILERYRRSDEIIVLTGIRRSGKSTLLKQEMEHLAKSRDKKELLYINFEDPRLSEDADPDTLDLLLETYREAINPDGEVFLFLDEVQYVDRWEKWVRTAHDLKRATIYITGSSSKLLSGEVASSISGRYLQVTVYPLRFLEFLSFNDLEYRNIADYSAKRREIHQLFSDYLRYGGFPKVVLVDEDLKKEEILSYFNTILLHDILARYGLRNYDMLKKLVEYILTNDTKQNSVHSISKALGYNYATVSDYIAYLKATYMIAEFRNYDYSLKKQLRSDVKYYCIDTGFVNAVSFLFSENIGRLYENIVYNEFIRRGQGTGLFYLNEGGKGGVECDFITQEMGRITAAYQVCYELHDRNMNREVAGIVMACKKFGLPGGTIITEHQQKTIEVDGLRIEVVPIPAFLVGYGPTTPPKERGLQYRL</sequence>
<dbReference type="Gene3D" id="3.40.50.300">
    <property type="entry name" value="P-loop containing nucleotide triphosphate hydrolases"/>
    <property type="match status" value="1"/>
</dbReference>
<dbReference type="InterPro" id="IPR027417">
    <property type="entry name" value="P-loop_NTPase"/>
</dbReference>
<evidence type="ECO:0008006" key="5">
    <source>
        <dbReference type="Google" id="ProtNLM"/>
    </source>
</evidence>
<dbReference type="EMBL" id="JWHL01000006">
    <property type="protein sequence ID" value="MBR1368981.1"/>
    <property type="molecule type" value="Genomic_DNA"/>
</dbReference>
<dbReference type="Proteomes" id="UP000730161">
    <property type="component" value="Unassembled WGS sequence"/>
</dbReference>
<comment type="caution">
    <text evidence="3">The sequence shown here is derived from an EMBL/GenBank/DDBJ whole genome shotgun (WGS) entry which is preliminary data.</text>
</comment>
<dbReference type="InterPro" id="IPR025420">
    <property type="entry name" value="DUF4143"/>
</dbReference>
<proteinExistence type="predicted"/>
<keyword evidence="4" id="KW-1185">Reference proteome</keyword>